<evidence type="ECO:0008006" key="4">
    <source>
        <dbReference type="Google" id="ProtNLM"/>
    </source>
</evidence>
<reference evidence="3" key="1">
    <citation type="journal article" date="2019" name="Int. J. Syst. Evol. Microbiol.">
        <title>The Global Catalogue of Microorganisms (GCM) 10K type strain sequencing project: providing services to taxonomists for standard genome sequencing and annotation.</title>
        <authorList>
            <consortium name="The Broad Institute Genomics Platform"/>
            <consortium name="The Broad Institute Genome Sequencing Center for Infectious Disease"/>
            <person name="Wu L."/>
            <person name="Ma J."/>
        </authorList>
    </citation>
    <scope>NUCLEOTIDE SEQUENCE [LARGE SCALE GENOMIC DNA]</scope>
    <source>
        <strain evidence="3">XZYJT-10</strain>
    </source>
</reference>
<dbReference type="Proteomes" id="UP001596548">
    <property type="component" value="Unassembled WGS sequence"/>
</dbReference>
<dbReference type="EMBL" id="JBHTBJ010000030">
    <property type="protein sequence ID" value="MFC7278181.1"/>
    <property type="molecule type" value="Genomic_DNA"/>
</dbReference>
<evidence type="ECO:0000256" key="1">
    <source>
        <dbReference type="SAM" id="MobiDB-lite"/>
    </source>
</evidence>
<sequence length="129" mass="13771">MSLMLGGLAQLPYLAACAGYGIDTLVRLTDHRTLGGLGIDEGKIVRPGPYDDGYLPGGGAAMATAPSDPVNSTEEPDVIEMSAAEWQEAVTEGLKRVGLSRSELREQAQEKNFTSTEARKLWMMIGDQG</sequence>
<gene>
    <name evidence="2" type="ORF">ACFQS1_29700</name>
</gene>
<evidence type="ECO:0000313" key="3">
    <source>
        <dbReference type="Proteomes" id="UP001596548"/>
    </source>
</evidence>
<feature type="region of interest" description="Disordered" evidence="1">
    <location>
        <begin position="55"/>
        <end position="75"/>
    </location>
</feature>
<name>A0ABW2HZH4_9ACTN</name>
<organism evidence="2 3">
    <name type="scientific">Paractinoplanes rhizophilus</name>
    <dbReference type="NCBI Taxonomy" id="1416877"/>
    <lineage>
        <taxon>Bacteria</taxon>
        <taxon>Bacillati</taxon>
        <taxon>Actinomycetota</taxon>
        <taxon>Actinomycetes</taxon>
        <taxon>Micromonosporales</taxon>
        <taxon>Micromonosporaceae</taxon>
        <taxon>Paractinoplanes</taxon>
    </lineage>
</organism>
<proteinExistence type="predicted"/>
<protein>
    <recommendedName>
        <fullName evidence="4">UBA domain-containing protein</fullName>
    </recommendedName>
</protein>
<keyword evidence="3" id="KW-1185">Reference proteome</keyword>
<accession>A0ABW2HZH4</accession>
<evidence type="ECO:0000313" key="2">
    <source>
        <dbReference type="EMBL" id="MFC7278181.1"/>
    </source>
</evidence>
<comment type="caution">
    <text evidence="2">The sequence shown here is derived from an EMBL/GenBank/DDBJ whole genome shotgun (WGS) entry which is preliminary data.</text>
</comment>
<dbReference type="RefSeq" id="WP_378974762.1">
    <property type="nucleotide sequence ID" value="NZ_JBHTBJ010000030.1"/>
</dbReference>